<feature type="chain" id="PRO_5020939955" evidence="1">
    <location>
        <begin position="22"/>
        <end position="83"/>
    </location>
</feature>
<evidence type="ECO:0000313" key="3">
    <source>
        <dbReference type="Proteomes" id="UP000289708"/>
    </source>
</evidence>
<feature type="signal peptide" evidence="1">
    <location>
        <begin position="1"/>
        <end position="21"/>
    </location>
</feature>
<gene>
    <name evidence="2" type="ORF">EK403_15630</name>
</gene>
<evidence type="ECO:0000256" key="1">
    <source>
        <dbReference type="SAM" id="SignalP"/>
    </source>
</evidence>
<dbReference type="RefSeq" id="WP_128778392.1">
    <property type="nucleotide sequence ID" value="NZ_RYFI01000015.1"/>
</dbReference>
<comment type="caution">
    <text evidence="2">The sequence shown here is derived from an EMBL/GenBank/DDBJ whole genome shotgun (WGS) entry which is preliminary data.</text>
</comment>
<organism evidence="2 3">
    <name type="scientific">Hansschlegelia zhihuaiae</name>
    <dbReference type="NCBI Taxonomy" id="405005"/>
    <lineage>
        <taxon>Bacteria</taxon>
        <taxon>Pseudomonadati</taxon>
        <taxon>Pseudomonadota</taxon>
        <taxon>Alphaproteobacteria</taxon>
        <taxon>Hyphomicrobiales</taxon>
        <taxon>Methylopilaceae</taxon>
        <taxon>Hansschlegelia</taxon>
    </lineage>
</organism>
<evidence type="ECO:0000313" key="2">
    <source>
        <dbReference type="EMBL" id="RXF71495.1"/>
    </source>
</evidence>
<name>A0A4Q0ME08_9HYPH</name>
<reference evidence="2 3" key="1">
    <citation type="submission" date="2018-12" db="EMBL/GenBank/DDBJ databases">
        <title>bacterium Hansschlegelia zhihuaiae S113.</title>
        <authorList>
            <person name="He J."/>
        </authorList>
    </citation>
    <scope>NUCLEOTIDE SEQUENCE [LARGE SCALE GENOMIC DNA]</scope>
    <source>
        <strain evidence="2 3">S 113</strain>
    </source>
</reference>
<dbReference type="EMBL" id="RYFI01000015">
    <property type="protein sequence ID" value="RXF71495.1"/>
    <property type="molecule type" value="Genomic_DNA"/>
</dbReference>
<dbReference type="Proteomes" id="UP000289708">
    <property type="component" value="Unassembled WGS sequence"/>
</dbReference>
<protein>
    <submittedName>
        <fullName evidence="2">Uncharacterized protein</fullName>
    </submittedName>
</protein>
<accession>A0A4Q0ME08</accession>
<dbReference type="AlphaFoldDB" id="A0A4Q0ME08"/>
<keyword evidence="3" id="KW-1185">Reference proteome</keyword>
<proteinExistence type="predicted"/>
<keyword evidence="1" id="KW-0732">Signal</keyword>
<sequence length="83" mass="8990">MFRTFGFGLFLASAMAATVSAHPLTTSQTWLSTPDADGRWVMRTIPPNKLPTKSWEHAKASSEATGEIDAIRSASGASHWVKN</sequence>